<name>A0AAE1H2C3_9NEOP</name>
<dbReference type="AlphaFoldDB" id="A0AAE1H2C3"/>
<dbReference type="GO" id="GO:0016874">
    <property type="term" value="F:ligase activity"/>
    <property type="evidence" value="ECO:0007669"/>
    <property type="project" value="UniProtKB-KW"/>
</dbReference>
<accession>A0AAE1H2C3</accession>
<keyword evidence="3" id="KW-1185">Reference proteome</keyword>
<feature type="compositionally biased region" description="Polar residues" evidence="1">
    <location>
        <begin position="64"/>
        <end position="73"/>
    </location>
</feature>
<feature type="region of interest" description="Disordered" evidence="1">
    <location>
        <begin position="46"/>
        <end position="73"/>
    </location>
</feature>
<proteinExistence type="predicted"/>
<sequence>MSKVGQGILCFRRQFVEVSCSNPTKIPDRCCVFGCQSGYDSDRAKRKAKNLPQLSQFRPKVSRLSGNGNSQSG</sequence>
<organism evidence="2 3">
    <name type="scientific">Frankliniella fusca</name>
    <dbReference type="NCBI Taxonomy" id="407009"/>
    <lineage>
        <taxon>Eukaryota</taxon>
        <taxon>Metazoa</taxon>
        <taxon>Ecdysozoa</taxon>
        <taxon>Arthropoda</taxon>
        <taxon>Hexapoda</taxon>
        <taxon>Insecta</taxon>
        <taxon>Pterygota</taxon>
        <taxon>Neoptera</taxon>
        <taxon>Paraneoptera</taxon>
        <taxon>Thysanoptera</taxon>
        <taxon>Terebrantia</taxon>
        <taxon>Thripoidea</taxon>
        <taxon>Thripidae</taxon>
        <taxon>Frankliniella</taxon>
    </lineage>
</organism>
<evidence type="ECO:0000313" key="3">
    <source>
        <dbReference type="Proteomes" id="UP001219518"/>
    </source>
</evidence>
<dbReference type="Proteomes" id="UP001219518">
    <property type="component" value="Unassembled WGS sequence"/>
</dbReference>
<evidence type="ECO:0000313" key="2">
    <source>
        <dbReference type="EMBL" id="KAK3913469.1"/>
    </source>
</evidence>
<comment type="caution">
    <text evidence="2">The sequence shown here is derived from an EMBL/GenBank/DDBJ whole genome shotgun (WGS) entry which is preliminary data.</text>
</comment>
<protein>
    <submittedName>
        <fullName evidence="2">UDP-N-acetylmuramoyl-L-alanyl-D-glutamate--2, 6-diaminopimelate ligase</fullName>
    </submittedName>
</protein>
<evidence type="ECO:0000256" key="1">
    <source>
        <dbReference type="SAM" id="MobiDB-lite"/>
    </source>
</evidence>
<reference evidence="2" key="2">
    <citation type="journal article" date="2023" name="BMC Genomics">
        <title>Pest status, molecular evolution, and epigenetic factors derived from the genome assembly of Frankliniella fusca, a thysanopteran phytovirus vector.</title>
        <authorList>
            <person name="Catto M.A."/>
            <person name="Labadie P.E."/>
            <person name="Jacobson A.L."/>
            <person name="Kennedy G.G."/>
            <person name="Srinivasan R."/>
            <person name="Hunt B.G."/>
        </authorList>
    </citation>
    <scope>NUCLEOTIDE SEQUENCE</scope>
    <source>
        <strain evidence="2">PL_HMW_Pooled</strain>
    </source>
</reference>
<gene>
    <name evidence="2" type="ORF">KUF71_022937</name>
</gene>
<dbReference type="EMBL" id="JAHWGI010000322">
    <property type="protein sequence ID" value="KAK3913469.1"/>
    <property type="molecule type" value="Genomic_DNA"/>
</dbReference>
<reference evidence="2" key="1">
    <citation type="submission" date="2021-07" db="EMBL/GenBank/DDBJ databases">
        <authorList>
            <person name="Catto M.A."/>
            <person name="Jacobson A."/>
            <person name="Kennedy G."/>
            <person name="Labadie P."/>
            <person name="Hunt B.G."/>
            <person name="Srinivasan R."/>
        </authorList>
    </citation>
    <scope>NUCLEOTIDE SEQUENCE</scope>
    <source>
        <strain evidence="2">PL_HMW_Pooled</strain>
        <tissue evidence="2">Head</tissue>
    </source>
</reference>
<keyword evidence="2" id="KW-0436">Ligase</keyword>